<proteinExistence type="predicted"/>
<organism evidence="2 3">
    <name type="scientific">Citrus x changshan-huyou</name>
    <dbReference type="NCBI Taxonomy" id="2935761"/>
    <lineage>
        <taxon>Eukaryota</taxon>
        <taxon>Viridiplantae</taxon>
        <taxon>Streptophyta</taxon>
        <taxon>Embryophyta</taxon>
        <taxon>Tracheophyta</taxon>
        <taxon>Spermatophyta</taxon>
        <taxon>Magnoliopsida</taxon>
        <taxon>eudicotyledons</taxon>
        <taxon>Gunneridae</taxon>
        <taxon>Pentapetalae</taxon>
        <taxon>rosids</taxon>
        <taxon>malvids</taxon>
        <taxon>Sapindales</taxon>
        <taxon>Rutaceae</taxon>
        <taxon>Aurantioideae</taxon>
        <taxon>Citrus</taxon>
    </lineage>
</organism>
<feature type="region of interest" description="Disordered" evidence="1">
    <location>
        <begin position="1"/>
        <end position="46"/>
    </location>
</feature>
<feature type="region of interest" description="Disordered" evidence="1">
    <location>
        <begin position="332"/>
        <end position="388"/>
    </location>
</feature>
<feature type="compositionally biased region" description="Acidic residues" evidence="1">
    <location>
        <begin position="161"/>
        <end position="170"/>
    </location>
</feature>
<name>A0AAP0LTY9_9ROSI</name>
<dbReference type="Proteomes" id="UP001428341">
    <property type="component" value="Unassembled WGS sequence"/>
</dbReference>
<dbReference type="AlphaFoldDB" id="A0AAP0LTY9"/>
<feature type="region of interest" description="Disordered" evidence="1">
    <location>
        <begin position="149"/>
        <end position="191"/>
    </location>
</feature>
<comment type="caution">
    <text evidence="2">The sequence shown here is derived from an EMBL/GenBank/DDBJ whole genome shotgun (WGS) entry which is preliminary data.</text>
</comment>
<evidence type="ECO:0000313" key="3">
    <source>
        <dbReference type="Proteomes" id="UP001428341"/>
    </source>
</evidence>
<evidence type="ECO:0000256" key="1">
    <source>
        <dbReference type="SAM" id="MobiDB-lite"/>
    </source>
</evidence>
<gene>
    <name evidence="2" type="ORF">WN944_018245</name>
</gene>
<sequence length="410" mass="47037">MESDQQQEEEKEKGKQPQNNEQSQVEPKEEEEEEKKAGDGSGINLDININIQREKKDLDGVNDRTISEAARTRYYLDSLLRRNEVNLQESLRKAVSDYFGQNRRYPDVDYNTMIGFVTDWLGLVEVSPGDLRNLMQRVRFLRENDVDGDDVVDIGQSQDIEPSEEDSKEEEENKKQVGSAPQQHPEEEVDNEFGSNLEDNIQMVIKNLDQAMDVRYIDSESYLDHVRRDIDIDAQIQLLRVIGDYRERNGHSPYKDKVTLHEFMTNELQLVDASPEGFFTERIKDLQSTYRRLRTIVNAKGPSCLVGPEIEMVRLGDKVLWGIESNDLPSNSEVVDGFGGNLDGAEDARDEEEEEGESNRLGDGFGGSLGGANQDARDDLDEDFRDDPNFSIDVEELLMKWEEEETRRQM</sequence>
<reference evidence="2 3" key="1">
    <citation type="submission" date="2024-05" db="EMBL/GenBank/DDBJ databases">
        <title>Haplotype-resolved chromosome-level genome assembly of Huyou (Citrus changshanensis).</title>
        <authorList>
            <person name="Miao C."/>
            <person name="Chen W."/>
            <person name="Wu Y."/>
            <person name="Wang L."/>
            <person name="Zhao S."/>
            <person name="Grierson D."/>
            <person name="Xu C."/>
            <person name="Chen K."/>
        </authorList>
    </citation>
    <scope>NUCLEOTIDE SEQUENCE [LARGE SCALE GENOMIC DNA]</scope>
    <source>
        <strain evidence="2">01-14</strain>
        <tissue evidence="2">Leaf</tissue>
    </source>
</reference>
<dbReference type="EMBL" id="JBCGBO010000007">
    <property type="protein sequence ID" value="KAK9186856.1"/>
    <property type="molecule type" value="Genomic_DNA"/>
</dbReference>
<keyword evidence="3" id="KW-1185">Reference proteome</keyword>
<accession>A0AAP0LTY9</accession>
<protein>
    <submittedName>
        <fullName evidence="2">Uncharacterized protein</fullName>
    </submittedName>
</protein>
<evidence type="ECO:0000313" key="2">
    <source>
        <dbReference type="EMBL" id="KAK9186856.1"/>
    </source>
</evidence>
<feature type="compositionally biased region" description="Acidic residues" evidence="1">
    <location>
        <begin position="344"/>
        <end position="356"/>
    </location>
</feature>